<organism evidence="1">
    <name type="scientific">Nothobranchius kuhntae</name>
    <name type="common">Beira killifish</name>
    <dbReference type="NCBI Taxonomy" id="321403"/>
    <lineage>
        <taxon>Eukaryota</taxon>
        <taxon>Metazoa</taxon>
        <taxon>Chordata</taxon>
        <taxon>Craniata</taxon>
        <taxon>Vertebrata</taxon>
        <taxon>Euteleostomi</taxon>
        <taxon>Actinopterygii</taxon>
        <taxon>Neopterygii</taxon>
        <taxon>Teleostei</taxon>
        <taxon>Neoteleostei</taxon>
        <taxon>Acanthomorphata</taxon>
        <taxon>Ovalentaria</taxon>
        <taxon>Atherinomorphae</taxon>
        <taxon>Cyprinodontiformes</taxon>
        <taxon>Nothobranchiidae</taxon>
        <taxon>Nothobranchius</taxon>
    </lineage>
</organism>
<proteinExistence type="predicted"/>
<dbReference type="AlphaFoldDB" id="A0A1A8IJE3"/>
<name>A0A1A8IJE3_NOTKU</name>
<feature type="non-terminal residue" evidence="1">
    <location>
        <position position="1"/>
    </location>
</feature>
<sequence length="70" mass="7411">GNIDAILEITQHVVENVGKQSFSVGDGLRRALTSGQLNCSPTSCSAGELSPTALAYRTQDATQRASKYLN</sequence>
<feature type="non-terminal residue" evidence="1">
    <location>
        <position position="70"/>
    </location>
</feature>
<reference evidence="1" key="1">
    <citation type="submission" date="2016-05" db="EMBL/GenBank/DDBJ databases">
        <authorList>
            <person name="Lavstsen T."/>
            <person name="Jespersen J.S."/>
        </authorList>
    </citation>
    <scope>NUCLEOTIDE SEQUENCE</scope>
    <source>
        <tissue evidence="1">Brain</tissue>
    </source>
</reference>
<gene>
    <name evidence="1" type="primary">Nfu_g_1_014775</name>
</gene>
<accession>A0A1A8IJE3</accession>
<protein>
    <submittedName>
        <fullName evidence="1">Uncharacterized protein</fullName>
    </submittedName>
</protein>
<dbReference type="EMBL" id="HAED01011016">
    <property type="protein sequence ID" value="SBQ97299.1"/>
    <property type="molecule type" value="Transcribed_RNA"/>
</dbReference>
<reference evidence="1" key="2">
    <citation type="submission" date="2016-06" db="EMBL/GenBank/DDBJ databases">
        <title>The genome of a short-lived fish provides insights into sex chromosome evolution and the genetic control of aging.</title>
        <authorList>
            <person name="Reichwald K."/>
            <person name="Felder M."/>
            <person name="Petzold A."/>
            <person name="Koch P."/>
            <person name="Groth M."/>
            <person name="Platzer M."/>
        </authorList>
    </citation>
    <scope>NUCLEOTIDE SEQUENCE</scope>
    <source>
        <tissue evidence="1">Brain</tissue>
    </source>
</reference>
<evidence type="ECO:0000313" key="1">
    <source>
        <dbReference type="EMBL" id="SBQ97299.1"/>
    </source>
</evidence>